<feature type="domain" description="GS catalytic" evidence="4">
    <location>
        <begin position="137"/>
        <end position="502"/>
    </location>
</feature>
<name>F4QCJ6_CACFS</name>
<dbReference type="InterPro" id="IPR014746">
    <property type="entry name" value="Gln_synth/guanido_kin_cat_dom"/>
</dbReference>
<dbReference type="OMA" id="CNPGQHE"/>
<dbReference type="EMBL" id="GL883029">
    <property type="protein sequence ID" value="EGG14424.1"/>
    <property type="molecule type" value="Genomic_DNA"/>
</dbReference>
<organism evidence="5 6">
    <name type="scientific">Cavenderia fasciculata</name>
    <name type="common">Slime mold</name>
    <name type="synonym">Dictyostelium fasciculatum</name>
    <dbReference type="NCBI Taxonomy" id="261658"/>
    <lineage>
        <taxon>Eukaryota</taxon>
        <taxon>Amoebozoa</taxon>
        <taxon>Evosea</taxon>
        <taxon>Eumycetozoa</taxon>
        <taxon>Dictyostelia</taxon>
        <taxon>Acytosteliales</taxon>
        <taxon>Cavenderiaceae</taxon>
        <taxon>Cavenderia</taxon>
    </lineage>
</organism>
<sequence>MIMNQPINHDFPTVDITKKEQVLKVLQESTSIVFLRIVWTDMANLVRCKSVRTKWLLENRDSFNYVCVTSACMALPGNSDVVVGEALASNDFDEMFLVPDWSTFRLVPYTKGTAQVFGHFYRVDPATKKIVQWDQCPRVCIDKAEQALAQCKSQDDNVGGGGGFILKGSFEEEFFLLKKSALANEPPGTKCPPPVENYTFASVYSLDENADVMMEIVQNLEDQNVPVEQMLSESAPGQFELTVPYCGIREACDRHIIVRQTVHAIAHKHGYIASFLPKVYQYAAGSGCHLHLSLWASRSPTDKTLVNTTPLAGGVAGLSKSSVRAIAGILYHTKAMTAIFNANENSYDRLKPNSWSGGSIAWGVNNKEAIVRVPTSASTPVKGNSNFEVKSIDHTSNPYLVISAIIYSMIHGMTDPDHSIGEYPPTSINPSALTNEQRDAHRIQPIPSSLSQALTHLSNDKYLTDNLGKNLVNAYIQVKKYESKEYRDQPFEYARDAFLQTY</sequence>
<proteinExistence type="inferred from homology"/>
<dbReference type="InterPro" id="IPR008146">
    <property type="entry name" value="Gln_synth_cat_dom"/>
</dbReference>
<dbReference type="SUPFAM" id="SSF54368">
    <property type="entry name" value="Glutamine synthetase, N-terminal domain"/>
    <property type="match status" value="1"/>
</dbReference>
<dbReference type="Pfam" id="PF00120">
    <property type="entry name" value="Gln-synt_C"/>
    <property type="match status" value="1"/>
</dbReference>
<evidence type="ECO:0000256" key="3">
    <source>
        <dbReference type="RuleBase" id="RU000384"/>
    </source>
</evidence>
<dbReference type="Gene3D" id="3.30.590.10">
    <property type="entry name" value="Glutamine synthetase/guanido kinase, catalytic domain"/>
    <property type="match status" value="1"/>
</dbReference>
<evidence type="ECO:0000313" key="5">
    <source>
        <dbReference type="EMBL" id="EGG14424.1"/>
    </source>
</evidence>
<dbReference type="PROSITE" id="PS51987">
    <property type="entry name" value="GS_CATALYTIC"/>
    <property type="match status" value="1"/>
</dbReference>
<dbReference type="STRING" id="1054147.F4QCJ6"/>
<dbReference type="InterPro" id="IPR036651">
    <property type="entry name" value="Gln_synt_N_sf"/>
</dbReference>
<protein>
    <submittedName>
        <fullName evidence="5">Glutamate-ammonia ligase</fullName>
    </submittedName>
</protein>
<evidence type="ECO:0000256" key="2">
    <source>
        <dbReference type="PROSITE-ProRule" id="PRU01331"/>
    </source>
</evidence>
<dbReference type="OrthoDB" id="77835at2759"/>
<evidence type="ECO:0000256" key="1">
    <source>
        <dbReference type="ARBA" id="ARBA00022598"/>
    </source>
</evidence>
<dbReference type="RefSeq" id="XP_004353833.1">
    <property type="nucleotide sequence ID" value="XM_004353781.1"/>
</dbReference>
<dbReference type="PANTHER" id="PTHR43785:SF2">
    <property type="entry name" value="TYPE-1 GLUTAMINE SYNTHETASE 1"/>
    <property type="match status" value="1"/>
</dbReference>
<dbReference type="AlphaFoldDB" id="F4QCJ6"/>
<evidence type="ECO:0000313" key="6">
    <source>
        <dbReference type="Proteomes" id="UP000007797"/>
    </source>
</evidence>
<reference evidence="6" key="1">
    <citation type="journal article" date="2011" name="Genome Res.">
        <title>Phylogeny-wide analysis of social amoeba genomes highlights ancient origins for complex intercellular communication.</title>
        <authorList>
            <person name="Heidel A.J."/>
            <person name="Lawal H.M."/>
            <person name="Felder M."/>
            <person name="Schilde C."/>
            <person name="Helps N.R."/>
            <person name="Tunggal B."/>
            <person name="Rivero F."/>
            <person name="John U."/>
            <person name="Schleicher M."/>
            <person name="Eichinger L."/>
            <person name="Platzer M."/>
            <person name="Noegel A.A."/>
            <person name="Schaap P."/>
            <person name="Gloeckner G."/>
        </authorList>
    </citation>
    <scope>NUCLEOTIDE SEQUENCE [LARGE SCALE GENOMIC DNA]</scope>
    <source>
        <strain evidence="6">SH3</strain>
    </source>
</reference>
<comment type="similarity">
    <text evidence="2 3">Belongs to the glutamine synthetase family.</text>
</comment>
<dbReference type="GO" id="GO:0004356">
    <property type="term" value="F:glutamine synthetase activity"/>
    <property type="evidence" value="ECO:0007669"/>
    <property type="project" value="InterPro"/>
</dbReference>
<keyword evidence="6" id="KW-1185">Reference proteome</keyword>
<dbReference type="Gene3D" id="3.10.20.70">
    <property type="entry name" value="Glutamine synthetase, N-terminal domain"/>
    <property type="match status" value="1"/>
</dbReference>
<gene>
    <name evidence="5" type="primary">glnA1</name>
    <name evidence="5" type="ORF">DFA_12196</name>
</gene>
<evidence type="ECO:0000259" key="4">
    <source>
        <dbReference type="PROSITE" id="PS51987"/>
    </source>
</evidence>
<keyword evidence="1 5" id="KW-0436">Ligase</keyword>
<dbReference type="PANTHER" id="PTHR43785">
    <property type="entry name" value="GAMMA-GLUTAMYLPUTRESCINE SYNTHETASE"/>
    <property type="match status" value="1"/>
</dbReference>
<dbReference type="KEGG" id="dfa:DFA_12196"/>
<dbReference type="Proteomes" id="UP000007797">
    <property type="component" value="Unassembled WGS sequence"/>
</dbReference>
<dbReference type="SUPFAM" id="SSF55931">
    <property type="entry name" value="Glutamine synthetase/guanido kinase"/>
    <property type="match status" value="1"/>
</dbReference>
<dbReference type="SMART" id="SM01230">
    <property type="entry name" value="Gln-synt_C"/>
    <property type="match status" value="1"/>
</dbReference>
<dbReference type="GeneID" id="14865380"/>
<accession>F4QCJ6</accession>
<dbReference type="GO" id="GO:0006542">
    <property type="term" value="P:glutamine biosynthetic process"/>
    <property type="evidence" value="ECO:0007669"/>
    <property type="project" value="InterPro"/>
</dbReference>